<dbReference type="PANTHER" id="PTHR48207">
    <property type="entry name" value="SUCCINATE--HYDROXYMETHYLGLUTARATE COA-TRANSFERASE"/>
    <property type="match status" value="1"/>
</dbReference>
<dbReference type="SUPFAM" id="SSF89796">
    <property type="entry name" value="CoA-transferase family III (CaiB/BaiF)"/>
    <property type="match status" value="1"/>
</dbReference>
<dbReference type="Gene3D" id="3.30.1540.10">
    <property type="entry name" value="formyl-coa transferase, domain 3"/>
    <property type="match status" value="1"/>
</dbReference>
<evidence type="ECO:0000313" key="4">
    <source>
        <dbReference type="Proteomes" id="UP000295023"/>
    </source>
</evidence>
<protein>
    <submittedName>
        <fullName evidence="3">CoA transferase</fullName>
    </submittedName>
</protein>
<evidence type="ECO:0000313" key="3">
    <source>
        <dbReference type="EMBL" id="TCZ57828.1"/>
    </source>
</evidence>
<dbReference type="InterPro" id="IPR003673">
    <property type="entry name" value="CoA-Trfase_fam_III"/>
</dbReference>
<dbReference type="Proteomes" id="UP000295023">
    <property type="component" value="Unassembled WGS sequence"/>
</dbReference>
<evidence type="ECO:0000256" key="1">
    <source>
        <dbReference type="ARBA" id="ARBA00022679"/>
    </source>
</evidence>
<reference evidence="3 4" key="1">
    <citation type="submission" date="2019-03" db="EMBL/GenBank/DDBJ databases">
        <title>Paracraurococcus aquatilis NE82 genome sequence.</title>
        <authorList>
            <person name="Zhao Y."/>
            <person name="Du Z."/>
        </authorList>
    </citation>
    <scope>NUCLEOTIDE SEQUENCE [LARGE SCALE GENOMIC DNA]</scope>
    <source>
        <strain evidence="3 4">NE82</strain>
    </source>
</reference>
<dbReference type="Pfam" id="PF02515">
    <property type="entry name" value="CoA_transf_3"/>
    <property type="match status" value="1"/>
</dbReference>
<evidence type="ECO:0000256" key="2">
    <source>
        <dbReference type="SAM" id="MobiDB-lite"/>
    </source>
</evidence>
<feature type="region of interest" description="Disordered" evidence="2">
    <location>
        <begin position="1"/>
        <end position="31"/>
    </location>
</feature>
<keyword evidence="4" id="KW-1185">Reference proteome</keyword>
<comment type="caution">
    <text evidence="3">The sequence shown here is derived from an EMBL/GenBank/DDBJ whole genome shotgun (WGS) entry which is preliminary data.</text>
</comment>
<gene>
    <name evidence="3" type="ORF">EXY23_17860</name>
</gene>
<organism evidence="3 4">
    <name type="scientific">Roseicella aquatilis</name>
    <dbReference type="NCBI Taxonomy" id="2527868"/>
    <lineage>
        <taxon>Bacteria</taxon>
        <taxon>Pseudomonadati</taxon>
        <taxon>Pseudomonadota</taxon>
        <taxon>Alphaproteobacteria</taxon>
        <taxon>Acetobacterales</taxon>
        <taxon>Roseomonadaceae</taxon>
        <taxon>Roseicella</taxon>
    </lineage>
</organism>
<dbReference type="AlphaFoldDB" id="A0A4R4DCI3"/>
<dbReference type="PANTHER" id="PTHR48207:SF3">
    <property type="entry name" value="SUCCINATE--HYDROXYMETHYLGLUTARATE COA-TRANSFERASE"/>
    <property type="match status" value="1"/>
</dbReference>
<name>A0A4R4DCI3_9PROT</name>
<dbReference type="InterPro" id="IPR044855">
    <property type="entry name" value="CoA-Trfase_III_dom3_sf"/>
</dbReference>
<keyword evidence="1 3" id="KW-0808">Transferase</keyword>
<dbReference type="OrthoDB" id="7457784at2"/>
<dbReference type="Gene3D" id="3.40.50.10540">
    <property type="entry name" value="Crotonobetainyl-coa:carnitine coa-transferase, domain 1"/>
    <property type="match status" value="1"/>
</dbReference>
<dbReference type="InterPro" id="IPR023606">
    <property type="entry name" value="CoA-Trfase_III_dom_1_sf"/>
</dbReference>
<sequence>MRTPPGRSGGGGTSFSSSASNSRQLSQTRARISRASCAGGSSCPSSLPLAAVPGRIGAGTRRGNVMSERLEPYRGLFVLDASQGIAGPYCATQLAACGATVVKVEPPAGDWSRGLSTREGTQSVMHVAFNRGKRSVVLDLQTEAGRAAMLKLAAQADVMLEAFRPGVARRLGLVPEAGKPDVVFLSISGFGQQGPNAERPCTDSVMQAYSGMVSLNAGMDGVPHRTGQVMMVDMVTGLSAFIAVQAALAEQARDRAAGAAPRARVLDVSLMQSAAALMAFNIAEQGLLGRVPPAANLPAGTYQGSDGRWFMVALLREPEYVQLCEIIGRPELAQDPRFASFAARSEHREALIPEIRTAIATRPAAEWVGRFQAARMLCDLVNTPLDWLAEPHVRAVGAALPLEQPGLGTLPFPRLPGLGPWSVPAPALGEHTEAVLAELGL</sequence>
<dbReference type="InterPro" id="IPR050483">
    <property type="entry name" value="CoA-transferase_III_domain"/>
</dbReference>
<proteinExistence type="predicted"/>
<accession>A0A4R4DCI3</accession>
<dbReference type="EMBL" id="SKBM01000018">
    <property type="protein sequence ID" value="TCZ57828.1"/>
    <property type="molecule type" value="Genomic_DNA"/>
</dbReference>
<dbReference type="GO" id="GO:0008410">
    <property type="term" value="F:CoA-transferase activity"/>
    <property type="evidence" value="ECO:0007669"/>
    <property type="project" value="TreeGrafter"/>
</dbReference>